<organism evidence="1 2">
    <name type="scientific">Ephemerocybe angulata</name>
    <dbReference type="NCBI Taxonomy" id="980116"/>
    <lineage>
        <taxon>Eukaryota</taxon>
        <taxon>Fungi</taxon>
        <taxon>Dikarya</taxon>
        <taxon>Basidiomycota</taxon>
        <taxon>Agaricomycotina</taxon>
        <taxon>Agaricomycetes</taxon>
        <taxon>Agaricomycetidae</taxon>
        <taxon>Agaricales</taxon>
        <taxon>Agaricineae</taxon>
        <taxon>Psathyrellaceae</taxon>
        <taxon>Ephemerocybe</taxon>
    </lineage>
</organism>
<evidence type="ECO:0000313" key="1">
    <source>
        <dbReference type="EMBL" id="KAF5335835.1"/>
    </source>
</evidence>
<name>A0A8H5C5W6_9AGAR</name>
<keyword evidence="2" id="KW-1185">Reference proteome</keyword>
<sequence>MTSVFRHLVVGYWPRCDVLGVLRSSLVLPEPTDGSMELVAHGSPVPETGSIQEDLPLRYTLSKLLKWKNVSRDRAAASFVELGRMAQKLA</sequence>
<proteinExistence type="predicted"/>
<dbReference type="AlphaFoldDB" id="A0A8H5C5W6"/>
<reference evidence="1 2" key="1">
    <citation type="journal article" date="2020" name="ISME J.">
        <title>Uncovering the hidden diversity of litter-decomposition mechanisms in mushroom-forming fungi.</title>
        <authorList>
            <person name="Floudas D."/>
            <person name="Bentzer J."/>
            <person name="Ahren D."/>
            <person name="Johansson T."/>
            <person name="Persson P."/>
            <person name="Tunlid A."/>
        </authorList>
    </citation>
    <scope>NUCLEOTIDE SEQUENCE [LARGE SCALE GENOMIC DNA]</scope>
    <source>
        <strain evidence="1 2">CBS 175.51</strain>
    </source>
</reference>
<dbReference type="Proteomes" id="UP000541558">
    <property type="component" value="Unassembled WGS sequence"/>
</dbReference>
<gene>
    <name evidence="1" type="ORF">D9611_009731</name>
</gene>
<protein>
    <submittedName>
        <fullName evidence="1">Uncharacterized protein</fullName>
    </submittedName>
</protein>
<accession>A0A8H5C5W6</accession>
<comment type="caution">
    <text evidence="1">The sequence shown here is derived from an EMBL/GenBank/DDBJ whole genome shotgun (WGS) entry which is preliminary data.</text>
</comment>
<evidence type="ECO:0000313" key="2">
    <source>
        <dbReference type="Proteomes" id="UP000541558"/>
    </source>
</evidence>
<dbReference type="EMBL" id="JAACJK010000060">
    <property type="protein sequence ID" value="KAF5335835.1"/>
    <property type="molecule type" value="Genomic_DNA"/>
</dbReference>